<sequence>MLNSLLHGFLVGLSLILPIGAQNTFVLKQGLKKQYVFWVCLVCAVSDAILILAGVMGFGSLILQHPMMTEIAKIIGAIFLFAYGALHIKSAFKNAERFNVDVAQDISLMKTLGLCLAFTWLNPHVYLDTVVLLGSISVQFAQDKLYFALGAITASFSFFFILGYASRLLLPVFKTPRAWQVLDVLIAFVMWWIALSLIL</sequence>
<feature type="transmembrane region" description="Helical" evidence="6">
    <location>
        <begin position="178"/>
        <end position="198"/>
    </location>
</feature>
<keyword evidence="4 6" id="KW-1133">Transmembrane helix</keyword>
<dbReference type="PANTHER" id="PTHR30086">
    <property type="entry name" value="ARGININE EXPORTER PROTEIN ARGO"/>
    <property type="match status" value="1"/>
</dbReference>
<reference evidence="9 10" key="1">
    <citation type="submission" date="2019-10" db="EMBL/GenBank/DDBJ databases">
        <authorList>
            <person name="Dong K."/>
        </authorList>
    </citation>
    <scope>NUCLEOTIDE SEQUENCE [LARGE SCALE GENOMIC DNA]</scope>
    <source>
        <strain evidence="9">dk386</strain>
        <strain evidence="8">Dk386</strain>
        <strain evidence="10">dk771</strain>
        <strain evidence="7">Dk771</strain>
    </source>
</reference>
<evidence type="ECO:0000256" key="2">
    <source>
        <dbReference type="ARBA" id="ARBA00022475"/>
    </source>
</evidence>
<feature type="transmembrane region" description="Helical" evidence="6">
    <location>
        <begin position="145"/>
        <end position="166"/>
    </location>
</feature>
<feature type="transmembrane region" description="Helical" evidence="6">
    <location>
        <begin position="36"/>
        <end position="59"/>
    </location>
</feature>
<evidence type="ECO:0000256" key="4">
    <source>
        <dbReference type="ARBA" id="ARBA00022989"/>
    </source>
</evidence>
<proteinExistence type="predicted"/>
<keyword evidence="9" id="KW-1185">Reference proteome</keyword>
<name>A0A5Q0P525_9GAMM</name>
<feature type="transmembrane region" description="Helical" evidence="6">
    <location>
        <begin position="71"/>
        <end position="88"/>
    </location>
</feature>
<protein>
    <submittedName>
        <fullName evidence="7">Amino acid transporter</fullName>
    </submittedName>
</protein>
<dbReference type="EMBL" id="WITK01000005">
    <property type="protein sequence ID" value="MQW91796.1"/>
    <property type="molecule type" value="Genomic_DNA"/>
</dbReference>
<dbReference type="AlphaFoldDB" id="A0A5Q0P525"/>
<evidence type="ECO:0000256" key="1">
    <source>
        <dbReference type="ARBA" id="ARBA00004651"/>
    </source>
</evidence>
<dbReference type="Pfam" id="PF01810">
    <property type="entry name" value="LysE"/>
    <property type="match status" value="1"/>
</dbReference>
<dbReference type="EMBL" id="CP045650">
    <property type="protein sequence ID" value="QGA12317.1"/>
    <property type="molecule type" value="Genomic_DNA"/>
</dbReference>
<dbReference type="Proteomes" id="UP000327478">
    <property type="component" value="Chromosome"/>
</dbReference>
<evidence type="ECO:0000313" key="10">
    <source>
        <dbReference type="Proteomes" id="UP000480556"/>
    </source>
</evidence>
<keyword evidence="3 6" id="KW-0812">Transmembrane</keyword>
<dbReference type="RefSeq" id="WP_153373414.1">
    <property type="nucleotide sequence ID" value="NZ_CP045650.1"/>
</dbReference>
<keyword evidence="2" id="KW-1003">Cell membrane</keyword>
<gene>
    <name evidence="8" type="ORF">GFH30_08845</name>
    <name evidence="7" type="ORF">GHJ48_05205</name>
</gene>
<evidence type="ECO:0000313" key="9">
    <source>
        <dbReference type="Proteomes" id="UP000327478"/>
    </source>
</evidence>
<accession>A0A5Q0P525</accession>
<dbReference type="GO" id="GO:0015171">
    <property type="term" value="F:amino acid transmembrane transporter activity"/>
    <property type="evidence" value="ECO:0007669"/>
    <property type="project" value="TreeGrafter"/>
</dbReference>
<dbReference type="PANTHER" id="PTHR30086:SF20">
    <property type="entry name" value="ARGININE EXPORTER PROTEIN ARGO-RELATED"/>
    <property type="match status" value="1"/>
</dbReference>
<organism evidence="7 10">
    <name type="scientific">Acinetobacter wanghuae</name>
    <dbReference type="NCBI Taxonomy" id="2662362"/>
    <lineage>
        <taxon>Bacteria</taxon>
        <taxon>Pseudomonadati</taxon>
        <taxon>Pseudomonadota</taxon>
        <taxon>Gammaproteobacteria</taxon>
        <taxon>Moraxellales</taxon>
        <taxon>Moraxellaceae</taxon>
        <taxon>Acinetobacter</taxon>
    </lineage>
</organism>
<evidence type="ECO:0000313" key="7">
    <source>
        <dbReference type="EMBL" id="MQW91796.1"/>
    </source>
</evidence>
<evidence type="ECO:0000256" key="3">
    <source>
        <dbReference type="ARBA" id="ARBA00022692"/>
    </source>
</evidence>
<comment type="subcellular location">
    <subcellularLocation>
        <location evidence="1">Cell membrane</location>
        <topology evidence="1">Multi-pass membrane protein</topology>
    </subcellularLocation>
</comment>
<evidence type="ECO:0000256" key="5">
    <source>
        <dbReference type="ARBA" id="ARBA00023136"/>
    </source>
</evidence>
<evidence type="ECO:0000313" key="8">
    <source>
        <dbReference type="EMBL" id="QGA12317.1"/>
    </source>
</evidence>
<dbReference type="GO" id="GO:0005886">
    <property type="term" value="C:plasma membrane"/>
    <property type="evidence" value="ECO:0007669"/>
    <property type="project" value="UniProtKB-SubCell"/>
</dbReference>
<dbReference type="InterPro" id="IPR001123">
    <property type="entry name" value="LeuE-type"/>
</dbReference>
<evidence type="ECO:0000256" key="6">
    <source>
        <dbReference type="SAM" id="Phobius"/>
    </source>
</evidence>
<keyword evidence="5 6" id="KW-0472">Membrane</keyword>
<dbReference type="Proteomes" id="UP000480556">
    <property type="component" value="Unassembled WGS sequence"/>
</dbReference>